<protein>
    <submittedName>
        <fullName evidence="2">Uncharacterized protein</fullName>
    </submittedName>
</protein>
<evidence type="ECO:0000256" key="1">
    <source>
        <dbReference type="SAM" id="Phobius"/>
    </source>
</evidence>
<keyword evidence="1" id="KW-0812">Transmembrane</keyword>
<proteinExistence type="predicted"/>
<keyword evidence="3" id="KW-1185">Reference proteome</keyword>
<comment type="caution">
    <text evidence="2">The sequence shown here is derived from an EMBL/GenBank/DDBJ whole genome shotgun (WGS) entry which is preliminary data.</text>
</comment>
<gene>
    <name evidence="2" type="ORF">ACFSCY_13315</name>
</gene>
<dbReference type="Proteomes" id="UP001597145">
    <property type="component" value="Unassembled WGS sequence"/>
</dbReference>
<evidence type="ECO:0000313" key="2">
    <source>
        <dbReference type="EMBL" id="MFD1530424.1"/>
    </source>
</evidence>
<sequence length="671" mass="65141">MVVPPPRTLLASLGFAAAAALLLPLPWLTAPRAPVVLVGTGPATRGEAAGQAGWELAGPVTTTLLVALVVAAAVLLAVRRSGAARVVLVLAGATGVAVGAGVLVGRGASLPAAAAAVCGAAAAVLAALGLPAILAVALLAAVVPVLPGGPVNRAAPDTAAPDTGGAAGPFVRVARLDAAAAVAVVVDGRAGVVTAGGLTVLDAAGNAEVLATTPDGPPERASIIGAAGGRVVRWSAADAVTVTGLDERDPVAVTVHGVSAASPLGADGTLWVRATSDPPGTARLLDLAQRDGEQTADATYLPVFAIHGPTASAAVDVATLLPVGTGAIRAVPQEAGQRLERLSGDASGHTTVTLLAGGLDATCGLTRSGPASFLPQPGPLAADGEGGVWFVTGPAPDGRLARLGPDGELRVVAAPLPGVASSMVVTPDGEPVLTLADAAGPALWRLPDPAAALTDLPAPAPGCAAPLAPLAPPVALVPVSRTGRDRLGIPLGADGRWASAGPGGEIAVVAPGGARTPVGVRADGGAGPVWPDGSGGVWWVEAPGTPVHGTAAGTDRFPQLRQDGSELVPDLGGRPPLLVTATGAFRVGSRSPLPVVGGRVAGGVVRADGRGWLLADGGLIALDGDHMLGAVIDPGDRRADTTPVAVQLAKGVAPAALALPRATVALDGAGR</sequence>
<feature type="transmembrane region" description="Helical" evidence="1">
    <location>
        <begin position="56"/>
        <end position="78"/>
    </location>
</feature>
<feature type="non-terminal residue" evidence="2">
    <location>
        <position position="671"/>
    </location>
</feature>
<keyword evidence="1" id="KW-1133">Transmembrane helix</keyword>
<dbReference type="SUPFAM" id="SSF63829">
    <property type="entry name" value="Calcium-dependent phosphotriesterase"/>
    <property type="match status" value="1"/>
</dbReference>
<evidence type="ECO:0000313" key="3">
    <source>
        <dbReference type="Proteomes" id="UP001597145"/>
    </source>
</evidence>
<dbReference type="EMBL" id="JBHUCP010000008">
    <property type="protein sequence ID" value="MFD1530424.1"/>
    <property type="molecule type" value="Genomic_DNA"/>
</dbReference>
<organism evidence="2 3">
    <name type="scientific">Pseudonocardia aurantiaca</name>
    <dbReference type="NCBI Taxonomy" id="75290"/>
    <lineage>
        <taxon>Bacteria</taxon>
        <taxon>Bacillati</taxon>
        <taxon>Actinomycetota</taxon>
        <taxon>Actinomycetes</taxon>
        <taxon>Pseudonocardiales</taxon>
        <taxon>Pseudonocardiaceae</taxon>
        <taxon>Pseudonocardia</taxon>
    </lineage>
</organism>
<keyword evidence="1" id="KW-0472">Membrane</keyword>
<reference evidence="3" key="1">
    <citation type="journal article" date="2019" name="Int. J. Syst. Evol. Microbiol.">
        <title>The Global Catalogue of Microorganisms (GCM) 10K type strain sequencing project: providing services to taxonomists for standard genome sequencing and annotation.</title>
        <authorList>
            <consortium name="The Broad Institute Genomics Platform"/>
            <consortium name="The Broad Institute Genome Sequencing Center for Infectious Disease"/>
            <person name="Wu L."/>
            <person name="Ma J."/>
        </authorList>
    </citation>
    <scope>NUCLEOTIDE SEQUENCE [LARGE SCALE GENOMIC DNA]</scope>
    <source>
        <strain evidence="3">JCM 12165</strain>
    </source>
</reference>
<accession>A0ABW4FIH6</accession>
<name>A0ABW4FIH6_9PSEU</name>
<feature type="transmembrane region" description="Helical" evidence="1">
    <location>
        <begin position="85"/>
        <end position="104"/>
    </location>
</feature>
<feature type="transmembrane region" description="Helical" evidence="1">
    <location>
        <begin position="110"/>
        <end position="143"/>
    </location>
</feature>